<evidence type="ECO:0000259" key="1">
    <source>
        <dbReference type="Pfam" id="PF08241"/>
    </source>
</evidence>
<dbReference type="GO" id="GO:0008757">
    <property type="term" value="F:S-adenosylmethionine-dependent methyltransferase activity"/>
    <property type="evidence" value="ECO:0007669"/>
    <property type="project" value="InterPro"/>
</dbReference>
<evidence type="ECO:0000313" key="2">
    <source>
        <dbReference type="EMBL" id="ALG86694.1"/>
    </source>
</evidence>
<dbReference type="STRING" id="1136941.ACH46_07300"/>
<gene>
    <name evidence="2" type="ORF">ACH46_07300</name>
</gene>
<feature type="domain" description="Methyltransferase type 11" evidence="1">
    <location>
        <begin position="122"/>
        <end position="214"/>
    </location>
</feature>
<dbReference type="AlphaFoldDB" id="A0A0N9NHM7"/>
<keyword evidence="2" id="KW-0489">Methyltransferase</keyword>
<accession>A0A0N9NHM7</accession>
<keyword evidence="3" id="KW-1185">Reference proteome</keyword>
<dbReference type="SUPFAM" id="SSF53335">
    <property type="entry name" value="S-adenosyl-L-methionine-dependent methyltransferases"/>
    <property type="match status" value="1"/>
</dbReference>
<dbReference type="CDD" id="cd02440">
    <property type="entry name" value="AdoMet_MTases"/>
    <property type="match status" value="1"/>
</dbReference>
<dbReference type="GO" id="GO:0032259">
    <property type="term" value="P:methylation"/>
    <property type="evidence" value="ECO:0007669"/>
    <property type="project" value="UniProtKB-KW"/>
</dbReference>
<dbReference type="EMBL" id="CP011853">
    <property type="protein sequence ID" value="ALG86694.1"/>
    <property type="molecule type" value="Genomic_DNA"/>
</dbReference>
<reference evidence="3" key="1">
    <citation type="submission" date="2015-06" db="EMBL/GenBank/DDBJ databases">
        <title>Complete genome sequence and metabolic analysis of phthalate degradation pathway in Gordonia sp. QH-11.</title>
        <authorList>
            <person name="Jin D."/>
            <person name="Kong X."/>
            <person name="Bai Z."/>
        </authorList>
    </citation>
    <scope>NUCLEOTIDE SEQUENCE [LARGE SCALE GENOMIC DNA]</scope>
    <source>
        <strain evidence="3">QH-11</strain>
    </source>
</reference>
<reference evidence="2 3" key="2">
    <citation type="journal article" date="2017" name="Int. J. Syst. Evol. Microbiol.">
        <title>Gordonia phthalatica sp. nov., a di-n-butyl phthalate-degrading bacterium isolated from activated sludge.</title>
        <authorList>
            <person name="Jin D."/>
            <person name="Kong X."/>
            <person name="Jia M."/>
            <person name="Yu X."/>
            <person name="Wang X."/>
            <person name="Zhuang X."/>
            <person name="Deng Y."/>
            <person name="Bai Z."/>
        </authorList>
    </citation>
    <scope>NUCLEOTIDE SEQUENCE [LARGE SCALE GENOMIC DNA]</scope>
    <source>
        <strain evidence="2 3">QH-11</strain>
    </source>
</reference>
<dbReference type="NCBIfam" id="NF041255">
    <property type="entry name" value="mycofact_MftM"/>
    <property type="match status" value="1"/>
</dbReference>
<name>A0A0N9NHM7_9ACTN</name>
<dbReference type="KEGG" id="goq:ACH46_07300"/>
<evidence type="ECO:0000313" key="3">
    <source>
        <dbReference type="Proteomes" id="UP000063789"/>
    </source>
</evidence>
<dbReference type="Pfam" id="PF08241">
    <property type="entry name" value="Methyltransf_11"/>
    <property type="match status" value="1"/>
</dbReference>
<sequence>MIVRRFGDLELNDRANEYQLSGRLRWRRSGDTVELVHSYSPADISDSVVVSELSALVEQGVIAGRDDFEAAAVSLITSVGPDPRASWRAFYANSVAELRFGSVPFSPIHRRARSLIDGDSVLEVGCCFGFFALQCAGAGLRVTATDICAGALELLDDASTELRLPVATRVGDVRALPFADDSFDTVTLLHLLEHLEPCDVHTAIAESCRVARRRVVIAVPYEEKASPHFGHLRTVCEDDLRDWASAVAGPSRIFADHGGWLVIDPE</sequence>
<proteinExistence type="predicted"/>
<dbReference type="InterPro" id="IPR029063">
    <property type="entry name" value="SAM-dependent_MTases_sf"/>
</dbReference>
<dbReference type="OrthoDB" id="3571292at2"/>
<dbReference type="InterPro" id="IPR013216">
    <property type="entry name" value="Methyltransf_11"/>
</dbReference>
<keyword evidence="2" id="KW-0808">Transferase</keyword>
<organism evidence="2 3">
    <name type="scientific">Gordonia phthalatica</name>
    <dbReference type="NCBI Taxonomy" id="1136941"/>
    <lineage>
        <taxon>Bacteria</taxon>
        <taxon>Bacillati</taxon>
        <taxon>Actinomycetota</taxon>
        <taxon>Actinomycetes</taxon>
        <taxon>Mycobacteriales</taxon>
        <taxon>Gordoniaceae</taxon>
        <taxon>Gordonia</taxon>
    </lineage>
</organism>
<protein>
    <submittedName>
        <fullName evidence="2">Methyltransferase type 11</fullName>
    </submittedName>
</protein>
<dbReference type="Proteomes" id="UP000063789">
    <property type="component" value="Chromosome"/>
</dbReference>
<dbReference type="Gene3D" id="3.40.50.150">
    <property type="entry name" value="Vaccinia Virus protein VP39"/>
    <property type="match status" value="1"/>
</dbReference>
<dbReference type="PATRIC" id="fig|1136941.3.peg.1496"/>